<evidence type="ECO:0000256" key="5">
    <source>
        <dbReference type="SAM" id="MobiDB-lite"/>
    </source>
</evidence>
<evidence type="ECO:0000256" key="3">
    <source>
        <dbReference type="ARBA" id="ARBA00022490"/>
    </source>
</evidence>
<dbReference type="GeneID" id="25915009"/>
<dbReference type="RefSeq" id="XP_014146837.1">
    <property type="nucleotide sequence ID" value="XM_014291362.1"/>
</dbReference>
<protein>
    <recommendedName>
        <fullName evidence="6">Small EDRK-rich factor-like N-terminal domain-containing protein</fullName>
    </recommendedName>
</protein>
<evidence type="ECO:0000313" key="8">
    <source>
        <dbReference type="Proteomes" id="UP000054560"/>
    </source>
</evidence>
<organism evidence="7 8">
    <name type="scientific">Sphaeroforma arctica JP610</name>
    <dbReference type="NCBI Taxonomy" id="667725"/>
    <lineage>
        <taxon>Eukaryota</taxon>
        <taxon>Ichthyosporea</taxon>
        <taxon>Ichthyophonida</taxon>
        <taxon>Sphaeroforma</taxon>
    </lineage>
</organism>
<dbReference type="EMBL" id="KQ246308">
    <property type="protein sequence ID" value="KNC72935.1"/>
    <property type="molecule type" value="Genomic_DNA"/>
</dbReference>
<feature type="region of interest" description="Disordered" evidence="5">
    <location>
        <begin position="1"/>
        <end position="33"/>
    </location>
</feature>
<dbReference type="GO" id="GO:0005634">
    <property type="term" value="C:nucleus"/>
    <property type="evidence" value="ECO:0007669"/>
    <property type="project" value="UniProtKB-SubCell"/>
</dbReference>
<dbReference type="eggNOG" id="KOG4118">
    <property type="taxonomic scope" value="Eukaryota"/>
</dbReference>
<dbReference type="InterPro" id="IPR045230">
    <property type="entry name" value="MBS1/2-like"/>
</dbReference>
<dbReference type="PANTHER" id="PTHR21213">
    <property type="entry name" value="GEO09665P1-RELATED"/>
    <property type="match status" value="1"/>
</dbReference>
<feature type="domain" description="Small EDRK-rich factor-like N-terminal" evidence="6">
    <location>
        <begin position="1"/>
        <end position="26"/>
    </location>
</feature>
<dbReference type="SUPFAM" id="SSF118359">
    <property type="entry name" value="Expressed protein At2g23090/F21P24.15"/>
    <property type="match status" value="1"/>
</dbReference>
<evidence type="ECO:0000256" key="2">
    <source>
        <dbReference type="ARBA" id="ARBA00004496"/>
    </source>
</evidence>
<reference evidence="7 8" key="1">
    <citation type="submission" date="2011-02" db="EMBL/GenBank/DDBJ databases">
        <title>The Genome Sequence of Sphaeroforma arctica JP610.</title>
        <authorList>
            <consortium name="The Broad Institute Genome Sequencing Platform"/>
            <person name="Russ C."/>
            <person name="Cuomo C."/>
            <person name="Young S.K."/>
            <person name="Zeng Q."/>
            <person name="Gargeya S."/>
            <person name="Alvarado L."/>
            <person name="Berlin A."/>
            <person name="Chapman S.B."/>
            <person name="Chen Z."/>
            <person name="Freedman E."/>
            <person name="Gellesch M."/>
            <person name="Goldberg J."/>
            <person name="Griggs A."/>
            <person name="Gujja S."/>
            <person name="Heilman E."/>
            <person name="Heiman D."/>
            <person name="Howarth C."/>
            <person name="Mehta T."/>
            <person name="Neiman D."/>
            <person name="Pearson M."/>
            <person name="Roberts A."/>
            <person name="Saif S."/>
            <person name="Shea T."/>
            <person name="Shenoy N."/>
            <person name="Sisk P."/>
            <person name="Stolte C."/>
            <person name="Sykes S."/>
            <person name="White J."/>
            <person name="Yandava C."/>
            <person name="Burger G."/>
            <person name="Gray M.W."/>
            <person name="Holland P.W.H."/>
            <person name="King N."/>
            <person name="Lang F.B.F."/>
            <person name="Roger A.J."/>
            <person name="Ruiz-Trillo I."/>
            <person name="Haas B."/>
            <person name="Nusbaum C."/>
            <person name="Birren B."/>
        </authorList>
    </citation>
    <scope>NUCLEOTIDE SEQUENCE [LARGE SCALE GENOMIC DNA]</scope>
    <source>
        <strain evidence="7 8">JP610</strain>
    </source>
</reference>
<sequence length="75" mass="8400">MARGQQKVQAQQKAAAKAAGKNKKNTGPHARQVAEKSMQFKCKVCMMMIQSAVTYKEHFESKHPKADLPDELKEV</sequence>
<dbReference type="Pfam" id="PF04419">
    <property type="entry name" value="SERF-like_N"/>
    <property type="match status" value="1"/>
</dbReference>
<keyword evidence="3" id="KW-0963">Cytoplasm</keyword>
<feature type="compositionally biased region" description="Low complexity" evidence="5">
    <location>
        <begin position="1"/>
        <end position="19"/>
    </location>
</feature>
<gene>
    <name evidence="7" type="ORF">SARC_14505</name>
</gene>
<keyword evidence="8" id="KW-1185">Reference proteome</keyword>
<evidence type="ECO:0000259" key="6">
    <source>
        <dbReference type="Pfam" id="PF04419"/>
    </source>
</evidence>
<dbReference type="GO" id="GO:0005737">
    <property type="term" value="C:cytoplasm"/>
    <property type="evidence" value="ECO:0007669"/>
    <property type="project" value="UniProtKB-SubCell"/>
</dbReference>
<dbReference type="InterPro" id="IPR026939">
    <property type="entry name" value="ZNF706/At2g23090_sf"/>
</dbReference>
<dbReference type="STRING" id="667725.A0A0L0F890"/>
<comment type="subcellular location">
    <subcellularLocation>
        <location evidence="2">Cytoplasm</location>
    </subcellularLocation>
    <subcellularLocation>
        <location evidence="1">Nucleus</location>
    </subcellularLocation>
</comment>
<dbReference type="OrthoDB" id="73348at2759"/>
<evidence type="ECO:0000256" key="1">
    <source>
        <dbReference type="ARBA" id="ARBA00004123"/>
    </source>
</evidence>
<evidence type="ECO:0000256" key="4">
    <source>
        <dbReference type="ARBA" id="ARBA00023242"/>
    </source>
</evidence>
<keyword evidence="4" id="KW-0539">Nucleus</keyword>
<accession>A0A0L0F890</accession>
<dbReference type="PANTHER" id="PTHR21213:SF0">
    <property type="entry name" value="ZINC FINGER PROTEIN 706"/>
    <property type="match status" value="1"/>
</dbReference>
<dbReference type="InterPro" id="IPR007513">
    <property type="entry name" value="SERF-like_N"/>
</dbReference>
<dbReference type="Proteomes" id="UP000054560">
    <property type="component" value="Unassembled WGS sequence"/>
</dbReference>
<proteinExistence type="predicted"/>
<dbReference type="AlphaFoldDB" id="A0A0L0F890"/>
<dbReference type="Gene3D" id="4.10.1050.10">
    <property type="entry name" value="At2g23090-like"/>
    <property type="match status" value="1"/>
</dbReference>
<evidence type="ECO:0000313" key="7">
    <source>
        <dbReference type="EMBL" id="KNC72935.1"/>
    </source>
</evidence>
<name>A0A0L0F890_9EUKA</name>